<dbReference type="Proteomes" id="UP000750711">
    <property type="component" value="Unassembled WGS sequence"/>
</dbReference>
<dbReference type="AlphaFoldDB" id="A0A9P8LHJ7"/>
<feature type="compositionally biased region" description="Polar residues" evidence="1">
    <location>
        <begin position="418"/>
        <end position="427"/>
    </location>
</feature>
<feature type="compositionally biased region" description="Basic residues" evidence="1">
    <location>
        <begin position="540"/>
        <end position="552"/>
    </location>
</feature>
<dbReference type="EMBL" id="JAGHQM010000095">
    <property type="protein sequence ID" value="KAH0565433.1"/>
    <property type="molecule type" value="Genomic_DNA"/>
</dbReference>
<feature type="compositionally biased region" description="Basic and acidic residues" evidence="1">
    <location>
        <begin position="336"/>
        <end position="346"/>
    </location>
</feature>
<evidence type="ECO:0000256" key="1">
    <source>
        <dbReference type="SAM" id="MobiDB-lite"/>
    </source>
</evidence>
<feature type="compositionally biased region" description="Polar residues" evidence="1">
    <location>
        <begin position="553"/>
        <end position="565"/>
    </location>
</feature>
<feature type="compositionally biased region" description="Polar residues" evidence="1">
    <location>
        <begin position="195"/>
        <end position="206"/>
    </location>
</feature>
<keyword evidence="3" id="KW-1185">Reference proteome</keyword>
<name>A0A9P8LHJ7_9PEZI</name>
<feature type="compositionally biased region" description="Polar residues" evidence="1">
    <location>
        <begin position="72"/>
        <end position="90"/>
    </location>
</feature>
<proteinExistence type="predicted"/>
<feature type="region of interest" description="Disordered" evidence="1">
    <location>
        <begin position="397"/>
        <end position="616"/>
    </location>
</feature>
<feature type="compositionally biased region" description="Low complexity" evidence="1">
    <location>
        <begin position="605"/>
        <end position="614"/>
    </location>
</feature>
<evidence type="ECO:0000313" key="2">
    <source>
        <dbReference type="EMBL" id="KAH0565433.1"/>
    </source>
</evidence>
<feature type="region of interest" description="Disordered" evidence="1">
    <location>
        <begin position="854"/>
        <end position="880"/>
    </location>
</feature>
<reference evidence="2" key="1">
    <citation type="submission" date="2021-03" db="EMBL/GenBank/DDBJ databases">
        <title>Comparative genomics and phylogenomic investigation of the class Geoglossomycetes provide insights into ecological specialization and systematics.</title>
        <authorList>
            <person name="Melie T."/>
            <person name="Pirro S."/>
            <person name="Miller A.N."/>
            <person name="Quandt A."/>
        </authorList>
    </citation>
    <scope>NUCLEOTIDE SEQUENCE</scope>
    <source>
        <strain evidence="2">CAQ_001_2017</strain>
    </source>
</reference>
<feature type="compositionally biased region" description="Basic and acidic residues" evidence="1">
    <location>
        <begin position="490"/>
        <end position="501"/>
    </location>
</feature>
<accession>A0A9P8LHJ7</accession>
<gene>
    <name evidence="2" type="ORF">GP486_001167</name>
</gene>
<feature type="region of interest" description="Disordered" evidence="1">
    <location>
        <begin position="336"/>
        <end position="381"/>
    </location>
</feature>
<evidence type="ECO:0000313" key="3">
    <source>
        <dbReference type="Proteomes" id="UP000750711"/>
    </source>
</evidence>
<feature type="region of interest" description="Disordered" evidence="1">
    <location>
        <begin position="48"/>
        <end position="104"/>
    </location>
</feature>
<feature type="region of interest" description="Disordered" evidence="1">
    <location>
        <begin position="187"/>
        <end position="228"/>
    </location>
</feature>
<organism evidence="2 3">
    <name type="scientific">Trichoglossum hirsutum</name>
    <dbReference type="NCBI Taxonomy" id="265104"/>
    <lineage>
        <taxon>Eukaryota</taxon>
        <taxon>Fungi</taxon>
        <taxon>Dikarya</taxon>
        <taxon>Ascomycota</taxon>
        <taxon>Pezizomycotina</taxon>
        <taxon>Geoglossomycetes</taxon>
        <taxon>Geoglossales</taxon>
        <taxon>Geoglossaceae</taxon>
        <taxon>Trichoglossum</taxon>
    </lineage>
</organism>
<feature type="compositionally biased region" description="Basic and acidic residues" evidence="1">
    <location>
        <begin position="577"/>
        <end position="593"/>
    </location>
</feature>
<sequence>MPSGAMASLTANGILPPAGISEKTFAEILELEKIIKLRDEVITGTHPRIKRPAHPIGKLGPRPLQSPAFVSRPSTAETKARPSTISGQSSHLDEPVRPLPKSPEPRQLIISKNAVSEINPVLLSKPEDPVRADILLHRQQLEQALEEQHEQRRGEPRQRHPHQELVSGFDVSDVLEKALQIVHPVEGVRGESSDHNSYYSSQQNDSPVEEVENPHGVQLGQEQSRPERAQAEDMEIDDLHAAEDAEKQRISPLPAALRDSDYWGGTQKAEPYVEELRQPYTSMSHGSSQIERKGRRYYTAEPRDVYEGPSQVESSRGPRIGFQGNSDYIELEVEAEHHNRRDRETSISHADTAQAPARATSHESPEITVVRNHISSPLAPRPERVSPLAVARMPPLAQEHQHDEFNSQRVKRPLQIHSPGSPSQPSTQRKRRRPFSSETESRQIPARQLADSSPPQIKEEPLSPMPLSSVPSIRPAKRRPQIQGSSLERQPSRDSTNRDSFAKPQEQPQRYRNDTDISASAIPLRVSSRGSVQRIERDGHHPRHYARVRYSRRQQSPTYSVQVSPTDPRPVRATSHVFDRLVVDQSRHYREPSRSQLGQYPTAVRSGRSRSPPSLRERYPSLQQDVIMAPSPLPHRIALDKHGREYIPGSAVIRRSAAPPGRQGEIGPYFERAAAGDPVLRVPIPVPDDLCSDRTFVERFPPFPTPSRRIIEQSPIGAVDYRAYRDRDFTVPQGAIPVAREEYVQSGDYPERRISHFVIPREYVPRMQSARPEGGRYETARDFVPRIQSVHPEPVGRDYATGVRPEAERRDYIVPPQNVREYSVRTDEGQRDFVPAENERYSFLPSGRRYADHALIERPTEVPRETGSDAYGDDMRKYGY</sequence>
<protein>
    <submittedName>
        <fullName evidence="2">Uncharacterized protein</fullName>
    </submittedName>
</protein>
<comment type="caution">
    <text evidence="2">The sequence shown here is derived from an EMBL/GenBank/DDBJ whole genome shotgun (WGS) entry which is preliminary data.</text>
</comment>